<reference evidence="1 2" key="1">
    <citation type="submission" date="2016-10" db="EMBL/GenBank/DDBJ databases">
        <authorList>
            <person name="de Groot N.N."/>
        </authorList>
    </citation>
    <scope>NUCLEOTIDE SEQUENCE [LARGE SCALE GENOMIC DNA]</scope>
    <source>
        <strain evidence="1 2">DSM 18684</strain>
    </source>
</reference>
<sequence>MRNIYYFGLLCYVFVVACNSTPKEELKPASNHTATPFSDTLKLDTFKVSLEGTDPKNSSLQFSIISYKGKEIYKVNIQGADLLKANQNLKTNSEKMKYLNNQVQFFFEEEHFIWPAVMPTEKADENVPDKAFYEELKQTQLNGFNYRLGKEAKVYIAWSEKDQKVKVFYQTHDTF</sequence>
<evidence type="ECO:0000313" key="2">
    <source>
        <dbReference type="Proteomes" id="UP000199666"/>
    </source>
</evidence>
<evidence type="ECO:0000313" key="1">
    <source>
        <dbReference type="EMBL" id="SFH48414.1"/>
    </source>
</evidence>
<dbReference type="EMBL" id="FOPP01000014">
    <property type="protein sequence ID" value="SFH48414.1"/>
    <property type="molecule type" value="Genomic_DNA"/>
</dbReference>
<name>A0A1I3AEC2_9SPHI</name>
<dbReference type="Proteomes" id="UP000199666">
    <property type="component" value="Unassembled WGS sequence"/>
</dbReference>
<dbReference type="PROSITE" id="PS51257">
    <property type="entry name" value="PROKAR_LIPOPROTEIN"/>
    <property type="match status" value="1"/>
</dbReference>
<accession>A0A1I3AEC2</accession>
<organism evidence="1 2">
    <name type="scientific">Pedobacter insulae</name>
    <dbReference type="NCBI Taxonomy" id="414048"/>
    <lineage>
        <taxon>Bacteria</taxon>
        <taxon>Pseudomonadati</taxon>
        <taxon>Bacteroidota</taxon>
        <taxon>Sphingobacteriia</taxon>
        <taxon>Sphingobacteriales</taxon>
        <taxon>Sphingobacteriaceae</taxon>
        <taxon>Pedobacter</taxon>
    </lineage>
</organism>
<gene>
    <name evidence="1" type="ORF">SAMN04489864_11444</name>
</gene>
<dbReference type="STRING" id="414048.SAMN04489864_11444"/>
<proteinExistence type="predicted"/>
<dbReference type="RefSeq" id="WP_090997889.1">
    <property type="nucleotide sequence ID" value="NZ_FOPP01000014.1"/>
</dbReference>
<dbReference type="AlphaFoldDB" id="A0A1I3AEC2"/>
<keyword evidence="2" id="KW-1185">Reference proteome</keyword>
<dbReference type="OrthoDB" id="886332at2"/>
<evidence type="ECO:0008006" key="3">
    <source>
        <dbReference type="Google" id="ProtNLM"/>
    </source>
</evidence>
<protein>
    <recommendedName>
        <fullName evidence="3">Lipoprotein</fullName>
    </recommendedName>
</protein>